<dbReference type="InterPro" id="IPR012296">
    <property type="entry name" value="Nuclease_put_TT1808"/>
</dbReference>
<accession>A0ABT7VVS4</accession>
<keyword evidence="3" id="KW-1185">Reference proteome</keyword>
<dbReference type="SUPFAM" id="SSF52980">
    <property type="entry name" value="Restriction endonuclease-like"/>
    <property type="match status" value="1"/>
</dbReference>
<proteinExistence type="predicted"/>
<dbReference type="CDD" id="cd06260">
    <property type="entry name" value="DUF820-like"/>
    <property type="match status" value="1"/>
</dbReference>
<dbReference type="Pfam" id="PF05685">
    <property type="entry name" value="Uma2"/>
    <property type="match status" value="1"/>
</dbReference>
<evidence type="ECO:0000259" key="1">
    <source>
        <dbReference type="Pfam" id="PF05685"/>
    </source>
</evidence>
<dbReference type="Proteomes" id="UP001171945">
    <property type="component" value="Unassembled WGS sequence"/>
</dbReference>
<evidence type="ECO:0000313" key="3">
    <source>
        <dbReference type="Proteomes" id="UP001171945"/>
    </source>
</evidence>
<dbReference type="PANTHER" id="PTHR34107">
    <property type="entry name" value="SLL0198 PROTEIN-RELATED"/>
    <property type="match status" value="1"/>
</dbReference>
<dbReference type="PANTHER" id="PTHR34107:SF4">
    <property type="entry name" value="SLL1222 PROTEIN"/>
    <property type="match status" value="1"/>
</dbReference>
<sequence length="164" mass="18337">MSELSESEHEKNHKMPSINHSYLQTKIVLALAENKKFTPFVELSLDASQIDLSQFGLKAKDELVPDVCLYKGVHKFEPLGDASKRSDMPLLVVEVLSPTQSTEEILAKFKAYFALGVKSCWLVIPATAVIAIYSTQGFESFGSQDMEIFDKTLDIHLSIQNLWG</sequence>
<keyword evidence="2" id="KW-0540">Nuclease</keyword>
<keyword evidence="2" id="KW-0378">Hydrolase</keyword>
<protein>
    <submittedName>
        <fullName evidence="2">Uma2 family endonuclease</fullName>
    </submittedName>
</protein>
<name>A0ABT7VVS4_9GAMM</name>
<dbReference type="EMBL" id="JAUCGM010000802">
    <property type="protein sequence ID" value="MDM8563683.1"/>
    <property type="molecule type" value="Genomic_DNA"/>
</dbReference>
<evidence type="ECO:0000313" key="2">
    <source>
        <dbReference type="EMBL" id="MDM8563683.1"/>
    </source>
</evidence>
<dbReference type="GO" id="GO:0004519">
    <property type="term" value="F:endonuclease activity"/>
    <property type="evidence" value="ECO:0007669"/>
    <property type="project" value="UniProtKB-KW"/>
</dbReference>
<reference evidence="2" key="1">
    <citation type="submission" date="2023-06" db="EMBL/GenBank/DDBJ databases">
        <title>Uncultivated large filamentous bacteria from sulfidic sediments reveal new species and different genomic features in energy metabolism and defense.</title>
        <authorList>
            <person name="Fonseca A."/>
        </authorList>
    </citation>
    <scope>NUCLEOTIDE SEQUENCE</scope>
    <source>
        <strain evidence="2">HSG4</strain>
    </source>
</reference>
<dbReference type="InterPro" id="IPR011335">
    <property type="entry name" value="Restrct_endonuc-II-like"/>
</dbReference>
<dbReference type="Gene3D" id="3.90.1570.10">
    <property type="entry name" value="tt1808, chain A"/>
    <property type="match status" value="1"/>
</dbReference>
<gene>
    <name evidence="2" type="ORF">QUF54_10050</name>
</gene>
<organism evidence="2 3">
    <name type="scientific">Candidatus Marithioploca araucensis</name>
    <dbReference type="NCBI Taxonomy" id="70273"/>
    <lineage>
        <taxon>Bacteria</taxon>
        <taxon>Pseudomonadati</taxon>
        <taxon>Pseudomonadota</taxon>
        <taxon>Gammaproteobacteria</taxon>
        <taxon>Thiotrichales</taxon>
        <taxon>Thiotrichaceae</taxon>
        <taxon>Candidatus Marithioploca</taxon>
    </lineage>
</organism>
<dbReference type="InterPro" id="IPR008538">
    <property type="entry name" value="Uma2"/>
</dbReference>
<comment type="caution">
    <text evidence="2">The sequence shown here is derived from an EMBL/GenBank/DDBJ whole genome shotgun (WGS) entry which is preliminary data.</text>
</comment>
<keyword evidence="2" id="KW-0255">Endonuclease</keyword>
<feature type="domain" description="Putative restriction endonuclease" evidence="1">
    <location>
        <begin position="18"/>
        <end position="154"/>
    </location>
</feature>